<evidence type="ECO:0000256" key="1">
    <source>
        <dbReference type="ARBA" id="ARBA00022723"/>
    </source>
</evidence>
<dbReference type="InterPro" id="IPR007588">
    <property type="entry name" value="Znf_FLYWCH"/>
</dbReference>
<dbReference type="Gene3D" id="2.20.25.240">
    <property type="match status" value="3"/>
</dbReference>
<organism evidence="5 6">
    <name type="scientific">Iphiclides podalirius</name>
    <name type="common">scarce swallowtail</name>
    <dbReference type="NCBI Taxonomy" id="110791"/>
    <lineage>
        <taxon>Eukaryota</taxon>
        <taxon>Metazoa</taxon>
        <taxon>Ecdysozoa</taxon>
        <taxon>Arthropoda</taxon>
        <taxon>Hexapoda</taxon>
        <taxon>Insecta</taxon>
        <taxon>Pterygota</taxon>
        <taxon>Neoptera</taxon>
        <taxon>Endopterygota</taxon>
        <taxon>Lepidoptera</taxon>
        <taxon>Glossata</taxon>
        <taxon>Ditrysia</taxon>
        <taxon>Papilionoidea</taxon>
        <taxon>Papilionidae</taxon>
        <taxon>Papilioninae</taxon>
        <taxon>Iphiclides</taxon>
    </lineage>
</organism>
<feature type="domain" description="FLYWCH-type" evidence="4">
    <location>
        <begin position="236"/>
        <end position="296"/>
    </location>
</feature>
<accession>A0ABN8HTJ7</accession>
<evidence type="ECO:0000256" key="2">
    <source>
        <dbReference type="ARBA" id="ARBA00022771"/>
    </source>
</evidence>
<evidence type="ECO:0000313" key="6">
    <source>
        <dbReference type="Proteomes" id="UP000837857"/>
    </source>
</evidence>
<dbReference type="EMBL" id="OW152824">
    <property type="protein sequence ID" value="CAH2040223.1"/>
    <property type="molecule type" value="Genomic_DNA"/>
</dbReference>
<gene>
    <name evidence="5" type="ORF">IPOD504_LOCUS2389</name>
</gene>
<sequence length="312" mass="35417">MCNLMKQFIRARFVQTLNGSRLLLYNQYPFSKNGRKKRHWQTYACCKRLSLKCAAFINISMENQILKACTEHNHPPPANGARRRGGIRWFCSYRNKGCPVTLIMNEDTGRPVMTPGPHPHQPPTYVQMGEPNSSRPQKVQTYFCMTVTRIARTVASATVASAIQFIHLFNGRKLLMVDGFTFHKIAGVSYTGGIRWQCSSRKLKRCKAFVVLSKSEDVVLRVVGFHTHEPPIYKLTKQGTKLLMVDGFTFHKVAGVSYSGGIRWRCSSRKLKGCKAFVVLSKGEDVVLRLVGYHTHEPPIYKLTNQGTYIKV</sequence>
<reference evidence="5" key="1">
    <citation type="submission" date="2022-03" db="EMBL/GenBank/DDBJ databases">
        <authorList>
            <person name="Martin H S."/>
        </authorList>
    </citation>
    <scope>NUCLEOTIDE SEQUENCE</scope>
</reference>
<proteinExistence type="predicted"/>
<protein>
    <recommendedName>
        <fullName evidence="4">FLYWCH-type domain-containing protein</fullName>
    </recommendedName>
</protein>
<evidence type="ECO:0000259" key="4">
    <source>
        <dbReference type="Pfam" id="PF04500"/>
    </source>
</evidence>
<keyword evidence="3" id="KW-0862">Zinc</keyword>
<keyword evidence="2" id="KW-0863">Zinc-finger</keyword>
<evidence type="ECO:0000313" key="5">
    <source>
        <dbReference type="EMBL" id="CAH2040223.1"/>
    </source>
</evidence>
<dbReference type="Proteomes" id="UP000837857">
    <property type="component" value="Chromosome 12"/>
</dbReference>
<feature type="domain" description="FLYWCH-type" evidence="4">
    <location>
        <begin position="13"/>
        <end position="74"/>
    </location>
</feature>
<feature type="non-terminal residue" evidence="5">
    <location>
        <position position="312"/>
    </location>
</feature>
<evidence type="ECO:0000256" key="3">
    <source>
        <dbReference type="ARBA" id="ARBA00022833"/>
    </source>
</evidence>
<keyword evidence="1" id="KW-0479">Metal-binding</keyword>
<dbReference type="Pfam" id="PF04500">
    <property type="entry name" value="FLYWCH"/>
    <property type="match status" value="3"/>
</dbReference>
<feature type="domain" description="FLYWCH-type" evidence="4">
    <location>
        <begin position="169"/>
        <end position="228"/>
    </location>
</feature>
<name>A0ABN8HTJ7_9NEOP</name>
<keyword evidence="6" id="KW-1185">Reference proteome</keyword>